<dbReference type="EMBL" id="SNYK01000004">
    <property type="protein sequence ID" value="TDQ38455.1"/>
    <property type="molecule type" value="Genomic_DNA"/>
</dbReference>
<keyword evidence="2" id="KW-0472">Membrane</keyword>
<dbReference type="PANTHER" id="PTHR35603:SF2">
    <property type="entry name" value="OUTER MEMBRANE LIPOPROTEIN"/>
    <property type="match status" value="1"/>
</dbReference>
<feature type="chain" id="PRO_5020322395" evidence="3">
    <location>
        <begin position="24"/>
        <end position="179"/>
    </location>
</feature>
<evidence type="ECO:0000256" key="3">
    <source>
        <dbReference type="SAM" id="SignalP"/>
    </source>
</evidence>
<dbReference type="Proteomes" id="UP000294575">
    <property type="component" value="Unassembled WGS sequence"/>
</dbReference>
<feature type="domain" description="Glycine zipper 2TM" evidence="4">
    <location>
        <begin position="71"/>
        <end position="112"/>
    </location>
</feature>
<proteinExistence type="predicted"/>
<dbReference type="GO" id="GO:0019867">
    <property type="term" value="C:outer membrane"/>
    <property type="evidence" value="ECO:0007669"/>
    <property type="project" value="InterPro"/>
</dbReference>
<name>A0A4R6U266_9GAMM</name>
<accession>A0A4R6U266</accession>
<organism evidence="5 6">
    <name type="scientific">Thiopseudomonas denitrificans</name>
    <dbReference type="NCBI Taxonomy" id="1501432"/>
    <lineage>
        <taxon>Bacteria</taxon>
        <taxon>Pseudomonadati</taxon>
        <taxon>Pseudomonadota</taxon>
        <taxon>Gammaproteobacteria</taxon>
        <taxon>Pseudomonadales</taxon>
        <taxon>Pseudomonadaceae</taxon>
        <taxon>Thiopseudomonas</taxon>
    </lineage>
</organism>
<dbReference type="InterPro" id="IPR008816">
    <property type="entry name" value="Gly_zipper_2TM_dom"/>
</dbReference>
<keyword evidence="6" id="KW-1185">Reference proteome</keyword>
<feature type="signal peptide" evidence="3">
    <location>
        <begin position="1"/>
        <end position="23"/>
    </location>
</feature>
<evidence type="ECO:0000259" key="4">
    <source>
        <dbReference type="Pfam" id="PF05433"/>
    </source>
</evidence>
<dbReference type="NCBIfam" id="NF008437">
    <property type="entry name" value="PRK11280.1"/>
    <property type="match status" value="1"/>
</dbReference>
<evidence type="ECO:0000256" key="2">
    <source>
        <dbReference type="ARBA" id="ARBA00023136"/>
    </source>
</evidence>
<reference evidence="5 6" key="1">
    <citation type="submission" date="2019-03" db="EMBL/GenBank/DDBJ databases">
        <title>Genomic Encyclopedia of Type Strains, Phase IV (KMG-IV): sequencing the most valuable type-strain genomes for metagenomic binning, comparative biology and taxonomic classification.</title>
        <authorList>
            <person name="Goeker M."/>
        </authorList>
    </citation>
    <scope>NUCLEOTIDE SEQUENCE [LARGE SCALE GENOMIC DNA]</scope>
    <source>
        <strain evidence="5 6">DSM 28679</strain>
    </source>
</reference>
<evidence type="ECO:0000256" key="1">
    <source>
        <dbReference type="ARBA" id="ARBA00004370"/>
    </source>
</evidence>
<dbReference type="AlphaFoldDB" id="A0A4R6U266"/>
<dbReference type="OrthoDB" id="9132795at2"/>
<dbReference type="PANTHER" id="PTHR35603">
    <property type="match status" value="1"/>
</dbReference>
<dbReference type="Pfam" id="PF05433">
    <property type="entry name" value="Rick_17kDa_Anti"/>
    <property type="match status" value="1"/>
</dbReference>
<evidence type="ECO:0000313" key="6">
    <source>
        <dbReference type="Proteomes" id="UP000294575"/>
    </source>
</evidence>
<dbReference type="InterPro" id="IPR051407">
    <property type="entry name" value="Bact_OM_lipoprot/Surf_antigen"/>
</dbReference>
<evidence type="ECO:0000313" key="5">
    <source>
        <dbReference type="EMBL" id="TDQ38455.1"/>
    </source>
</evidence>
<protein>
    <submittedName>
        <fullName evidence="5">Uncharacterized protein YcfJ</fullName>
    </submittedName>
</protein>
<dbReference type="RefSeq" id="WP_101496176.1">
    <property type="nucleotide sequence ID" value="NZ_LNJZ01000005.1"/>
</dbReference>
<comment type="caution">
    <text evidence="5">The sequence shown here is derived from an EMBL/GenBank/DDBJ whole genome shotgun (WGS) entry which is preliminary data.</text>
</comment>
<gene>
    <name evidence="5" type="ORF">DFQ45_10429</name>
</gene>
<comment type="subcellular location">
    <subcellularLocation>
        <location evidence="1">Membrane</location>
    </subcellularLocation>
</comment>
<sequence>MNKSLLVGSVLGAVAVTAGGAFATYNLMSGPSYAEVVAVKPVMETVKTPRQECRDVQVTKRKPVKDEHRVAGTAIGAVVGGVLGNQVGKGNGKKLATVAGAAGGGYAGNKAQQHIQQNNTYTATERRCTTEYDVSEKLAGYDVSYELGGKVRTVRMDQDPGRRLPLDEQGRVVMAQAGY</sequence>
<keyword evidence="3" id="KW-0732">Signal</keyword>